<dbReference type="Proteomes" id="UP000078542">
    <property type="component" value="Unassembled WGS sequence"/>
</dbReference>
<protein>
    <recommendedName>
        <fullName evidence="11">Transducer of regulated CREB activity N-terminal domain-containing protein</fullName>
    </recommendedName>
</protein>
<evidence type="ECO:0000256" key="2">
    <source>
        <dbReference type="ARBA" id="ARBA00004496"/>
    </source>
</evidence>
<comment type="subcellular location">
    <subcellularLocation>
        <location evidence="2">Cytoplasm</location>
    </subcellularLocation>
    <subcellularLocation>
        <location evidence="1">Nucleus</location>
    </subcellularLocation>
</comment>
<keyword evidence="13" id="KW-1185">Reference proteome</keyword>
<dbReference type="PANTHER" id="PTHR13589">
    <property type="entry name" value="CREB-REGULATED TRANSCRIPTION COACTIVATOR"/>
    <property type="match status" value="1"/>
</dbReference>
<evidence type="ECO:0000256" key="1">
    <source>
        <dbReference type="ARBA" id="ARBA00004123"/>
    </source>
</evidence>
<dbReference type="InterPro" id="IPR024783">
    <property type="entry name" value="TORC_N"/>
</dbReference>
<dbReference type="Pfam" id="PF12884">
    <property type="entry name" value="TORC_N"/>
    <property type="match status" value="1"/>
</dbReference>
<evidence type="ECO:0000256" key="6">
    <source>
        <dbReference type="ARBA" id="ARBA00023015"/>
    </source>
</evidence>
<evidence type="ECO:0000256" key="10">
    <source>
        <dbReference type="SAM" id="MobiDB-lite"/>
    </source>
</evidence>
<keyword evidence="6" id="KW-0805">Transcription regulation</keyword>
<dbReference type="PANTHER" id="PTHR13589:SF15">
    <property type="entry name" value="CREB-REGULATED TRANSCRIPTION COACTIVATOR, ISOFORM B"/>
    <property type="match status" value="1"/>
</dbReference>
<keyword evidence="7" id="KW-0010">Activator</keyword>
<dbReference type="EMBL" id="KQ978470">
    <property type="protein sequence ID" value="KYM93735.1"/>
    <property type="molecule type" value="Genomic_DNA"/>
</dbReference>
<dbReference type="GO" id="GO:0005634">
    <property type="term" value="C:nucleus"/>
    <property type="evidence" value="ECO:0007669"/>
    <property type="project" value="UniProtKB-SubCell"/>
</dbReference>
<dbReference type="InterPro" id="IPR024786">
    <property type="entry name" value="TORC"/>
</dbReference>
<proteinExistence type="inferred from homology"/>
<keyword evidence="9" id="KW-0539">Nucleus</keyword>
<feature type="region of interest" description="Disordered" evidence="10">
    <location>
        <begin position="39"/>
        <end position="77"/>
    </location>
</feature>
<accession>A0A151I6T9</accession>
<keyword evidence="8" id="KW-0804">Transcription</keyword>
<keyword evidence="4" id="KW-0963">Cytoplasm</keyword>
<evidence type="ECO:0000256" key="5">
    <source>
        <dbReference type="ARBA" id="ARBA00022553"/>
    </source>
</evidence>
<feature type="compositionally biased region" description="Low complexity" evidence="10">
    <location>
        <begin position="39"/>
        <end position="56"/>
    </location>
</feature>
<evidence type="ECO:0000313" key="13">
    <source>
        <dbReference type="Proteomes" id="UP000078542"/>
    </source>
</evidence>
<dbReference type="GO" id="GO:0045944">
    <property type="term" value="P:positive regulation of transcription by RNA polymerase II"/>
    <property type="evidence" value="ECO:0007669"/>
    <property type="project" value="TreeGrafter"/>
</dbReference>
<reference evidence="12 13" key="1">
    <citation type="submission" date="2016-03" db="EMBL/GenBank/DDBJ databases">
        <title>Cyphomyrmex costatus WGS genome.</title>
        <authorList>
            <person name="Nygaard S."/>
            <person name="Hu H."/>
            <person name="Boomsma J."/>
            <person name="Zhang G."/>
        </authorList>
    </citation>
    <scope>NUCLEOTIDE SEQUENCE [LARGE SCALE GENOMIC DNA]</scope>
    <source>
        <strain evidence="12">MS0001</strain>
        <tissue evidence="12">Whole body</tissue>
    </source>
</reference>
<evidence type="ECO:0000256" key="8">
    <source>
        <dbReference type="ARBA" id="ARBA00023163"/>
    </source>
</evidence>
<dbReference type="AlphaFoldDB" id="A0A151I6T9"/>
<evidence type="ECO:0000256" key="9">
    <source>
        <dbReference type="ARBA" id="ARBA00023242"/>
    </source>
</evidence>
<dbReference type="GO" id="GO:0005737">
    <property type="term" value="C:cytoplasm"/>
    <property type="evidence" value="ECO:0007669"/>
    <property type="project" value="UniProtKB-SubCell"/>
</dbReference>
<evidence type="ECO:0000256" key="7">
    <source>
        <dbReference type="ARBA" id="ARBA00023159"/>
    </source>
</evidence>
<dbReference type="STRING" id="456900.A0A151I6T9"/>
<dbReference type="GO" id="GO:0051289">
    <property type="term" value="P:protein homotetramerization"/>
    <property type="evidence" value="ECO:0007669"/>
    <property type="project" value="InterPro"/>
</dbReference>
<organism evidence="12 13">
    <name type="scientific">Cyphomyrmex costatus</name>
    <dbReference type="NCBI Taxonomy" id="456900"/>
    <lineage>
        <taxon>Eukaryota</taxon>
        <taxon>Metazoa</taxon>
        <taxon>Ecdysozoa</taxon>
        <taxon>Arthropoda</taxon>
        <taxon>Hexapoda</taxon>
        <taxon>Insecta</taxon>
        <taxon>Pterygota</taxon>
        <taxon>Neoptera</taxon>
        <taxon>Endopterygota</taxon>
        <taxon>Hymenoptera</taxon>
        <taxon>Apocrita</taxon>
        <taxon>Aculeata</taxon>
        <taxon>Formicoidea</taxon>
        <taxon>Formicidae</taxon>
        <taxon>Myrmicinae</taxon>
        <taxon>Cyphomyrmex</taxon>
    </lineage>
</organism>
<comment type="similarity">
    <text evidence="3">Belongs to the TORC family.</text>
</comment>
<evidence type="ECO:0000259" key="11">
    <source>
        <dbReference type="Pfam" id="PF12884"/>
    </source>
</evidence>
<evidence type="ECO:0000256" key="3">
    <source>
        <dbReference type="ARBA" id="ARBA00007167"/>
    </source>
</evidence>
<sequence>MANPRKFSEKIALLNQKEAQDSAAFEAIMKEVSNVTSRVASASSSVGASPTGSGVPETPLSVKSAGASPPQSSGKHLHINLGNQFRAGGSLPNVNNNVNCGNDAKEHSSPHPGAIHSIDLKVCTDLARTKTSLSCCCPRLLVSRTFRCTPWNAPSSRDSTEKNSSKSRYVDLFWILHSGTLPIHSKRSRRSREPNLWLMPDFCDISSRKVRF</sequence>
<dbReference type="GO" id="GO:0008140">
    <property type="term" value="F:cAMP response element binding protein binding"/>
    <property type="evidence" value="ECO:0007669"/>
    <property type="project" value="InterPro"/>
</dbReference>
<feature type="domain" description="Transducer of regulated CREB activity N-terminal" evidence="11">
    <location>
        <begin position="3"/>
        <end position="92"/>
    </location>
</feature>
<keyword evidence="5" id="KW-0597">Phosphoprotein</keyword>
<evidence type="ECO:0000313" key="12">
    <source>
        <dbReference type="EMBL" id="KYM93735.1"/>
    </source>
</evidence>
<name>A0A151I6T9_9HYME</name>
<evidence type="ECO:0000256" key="4">
    <source>
        <dbReference type="ARBA" id="ARBA00022490"/>
    </source>
</evidence>
<gene>
    <name evidence="12" type="ORF">ALC62_15660</name>
</gene>